<reference evidence="3 4" key="1">
    <citation type="submission" date="2023-05" db="EMBL/GenBank/DDBJ databases">
        <title>[ruminococcus] sp. nov., isolated from a pig farm feces dump.</title>
        <authorList>
            <person name="Chang Y.-H."/>
        </authorList>
    </citation>
    <scope>NUCLEOTIDE SEQUENCE [LARGE SCALE GENOMIC DNA]</scope>
    <source>
        <strain evidence="3 4">YH-rum2234</strain>
    </source>
</reference>
<feature type="domain" description="HTH cro/C1-type" evidence="2">
    <location>
        <begin position="10"/>
        <end position="64"/>
    </location>
</feature>
<evidence type="ECO:0000256" key="1">
    <source>
        <dbReference type="ARBA" id="ARBA00023125"/>
    </source>
</evidence>
<keyword evidence="4" id="KW-1185">Reference proteome</keyword>
<keyword evidence="1" id="KW-0238">DNA-binding</keyword>
<evidence type="ECO:0000259" key="2">
    <source>
        <dbReference type="PROSITE" id="PS50943"/>
    </source>
</evidence>
<dbReference type="Gene3D" id="1.10.260.40">
    <property type="entry name" value="lambda repressor-like DNA-binding domains"/>
    <property type="match status" value="1"/>
</dbReference>
<sequence>MNNLNLSENLLRLRRERKITQEELADFIGVTKAAVSKWENRQSVPDLLLLPQLASFFGVTVDELIGYEAQMSKEQIRRCYAELCRDFAECPFQEVLEKTRTLVRRYYSCYPFLLQVCVLYLNHFMLAGSEEACRALLKETEDLCERIIRRCSDVSICSDAIAFQAILKIQQGEAAKAVEILEPITDPGRLSDQNDDLLIQAYQLAGETEKARSLAQIRLYIHLVSLVSIAIQYLELFKNEPERCEETIRRTEGLLELYQGEALHPNLASQFHYQAAVVYGENGKQELALRELSAFAEGVERILHGDLILHGDRYFDRLEEWIEKLPLGDQMPRDKSFIGQNVRAALAHPAFSTIKETEEYRKIYERIVGGDYHG</sequence>
<dbReference type="SUPFAM" id="SSF47413">
    <property type="entry name" value="lambda repressor-like DNA-binding domains"/>
    <property type="match status" value="1"/>
</dbReference>
<dbReference type="RefSeq" id="WP_283231371.1">
    <property type="nucleotide sequence ID" value="NZ_JASGBQ010000021.1"/>
</dbReference>
<evidence type="ECO:0000313" key="4">
    <source>
        <dbReference type="Proteomes" id="UP001300383"/>
    </source>
</evidence>
<comment type="caution">
    <text evidence="3">The sequence shown here is derived from an EMBL/GenBank/DDBJ whole genome shotgun (WGS) entry which is preliminary data.</text>
</comment>
<dbReference type="AlphaFoldDB" id="A0AAP4EYH3"/>
<dbReference type="EMBL" id="JASGBQ010000021">
    <property type="protein sequence ID" value="MDI9242937.1"/>
    <property type="molecule type" value="Genomic_DNA"/>
</dbReference>
<dbReference type="SMART" id="SM00530">
    <property type="entry name" value="HTH_XRE"/>
    <property type="match status" value="1"/>
</dbReference>
<accession>A0AAP4EYH3</accession>
<dbReference type="CDD" id="cd00093">
    <property type="entry name" value="HTH_XRE"/>
    <property type="match status" value="1"/>
</dbReference>
<dbReference type="InterPro" id="IPR001387">
    <property type="entry name" value="Cro/C1-type_HTH"/>
</dbReference>
<dbReference type="Proteomes" id="UP001300383">
    <property type="component" value="Unassembled WGS sequence"/>
</dbReference>
<proteinExistence type="predicted"/>
<dbReference type="Pfam" id="PF01381">
    <property type="entry name" value="HTH_3"/>
    <property type="match status" value="1"/>
</dbReference>
<protein>
    <submittedName>
        <fullName evidence="3">Helix-turn-helix transcriptional regulator</fullName>
    </submittedName>
</protein>
<name>A0AAP4EYH3_9FIRM</name>
<dbReference type="PROSITE" id="PS50943">
    <property type="entry name" value="HTH_CROC1"/>
    <property type="match status" value="1"/>
</dbReference>
<evidence type="ECO:0000313" key="3">
    <source>
        <dbReference type="EMBL" id="MDI9242937.1"/>
    </source>
</evidence>
<organism evidence="3 4">
    <name type="scientific">Fusibacillus kribbianus</name>
    <dbReference type="NCBI Taxonomy" id="3044208"/>
    <lineage>
        <taxon>Bacteria</taxon>
        <taxon>Bacillati</taxon>
        <taxon>Bacillota</taxon>
        <taxon>Clostridia</taxon>
        <taxon>Lachnospirales</taxon>
        <taxon>Lachnospiraceae</taxon>
        <taxon>Fusibacillus</taxon>
    </lineage>
</organism>
<dbReference type="PANTHER" id="PTHR46558">
    <property type="entry name" value="TRACRIPTIONAL REGULATORY PROTEIN-RELATED-RELATED"/>
    <property type="match status" value="1"/>
</dbReference>
<gene>
    <name evidence="3" type="ORF">QJ036_10715</name>
</gene>
<dbReference type="InterPro" id="IPR010982">
    <property type="entry name" value="Lambda_DNA-bd_dom_sf"/>
</dbReference>
<dbReference type="PANTHER" id="PTHR46558:SF11">
    <property type="entry name" value="HTH-TYPE TRANSCRIPTIONAL REGULATOR XRE"/>
    <property type="match status" value="1"/>
</dbReference>
<dbReference type="GO" id="GO:0003677">
    <property type="term" value="F:DNA binding"/>
    <property type="evidence" value="ECO:0007669"/>
    <property type="project" value="UniProtKB-KW"/>
</dbReference>